<organism evidence="3 4">
    <name type="scientific">Rotaria sordida</name>
    <dbReference type="NCBI Taxonomy" id="392033"/>
    <lineage>
        <taxon>Eukaryota</taxon>
        <taxon>Metazoa</taxon>
        <taxon>Spiralia</taxon>
        <taxon>Gnathifera</taxon>
        <taxon>Rotifera</taxon>
        <taxon>Eurotatoria</taxon>
        <taxon>Bdelloidea</taxon>
        <taxon>Philodinida</taxon>
        <taxon>Philodinidae</taxon>
        <taxon>Rotaria</taxon>
    </lineage>
</organism>
<dbReference type="Gene3D" id="3.40.220.10">
    <property type="entry name" value="Leucine Aminopeptidase, subunit E, domain 1"/>
    <property type="match status" value="1"/>
</dbReference>
<protein>
    <recommendedName>
        <fullName evidence="1">TIR domain-containing protein</fullName>
    </recommendedName>
</protein>
<gene>
    <name evidence="3" type="ORF">JXQ802_LOCUS49915</name>
    <name evidence="2" type="ORF">PYM288_LOCUS33780</name>
</gene>
<dbReference type="AlphaFoldDB" id="A0A816BWU7"/>
<comment type="caution">
    <text evidence="3">The sequence shown here is derived from an EMBL/GenBank/DDBJ whole genome shotgun (WGS) entry which is preliminary data.</text>
</comment>
<dbReference type="Proteomes" id="UP000663870">
    <property type="component" value="Unassembled WGS sequence"/>
</dbReference>
<dbReference type="Gene3D" id="3.40.50.10140">
    <property type="entry name" value="Toll/interleukin-1 receptor homology (TIR) domain"/>
    <property type="match status" value="1"/>
</dbReference>
<reference evidence="3" key="1">
    <citation type="submission" date="2021-02" db="EMBL/GenBank/DDBJ databases">
        <authorList>
            <person name="Nowell W R."/>
        </authorList>
    </citation>
    <scope>NUCLEOTIDE SEQUENCE</scope>
</reference>
<accession>A0A816BWU7</accession>
<evidence type="ECO:0000313" key="3">
    <source>
        <dbReference type="EMBL" id="CAF1615425.1"/>
    </source>
</evidence>
<evidence type="ECO:0000313" key="2">
    <source>
        <dbReference type="EMBL" id="CAF1379483.1"/>
    </source>
</evidence>
<evidence type="ECO:0000259" key="1">
    <source>
        <dbReference type="Pfam" id="PF13676"/>
    </source>
</evidence>
<dbReference type="EMBL" id="CAJNOL010006210">
    <property type="protein sequence ID" value="CAF1615425.1"/>
    <property type="molecule type" value="Genomic_DNA"/>
</dbReference>
<dbReference type="SUPFAM" id="SSF52200">
    <property type="entry name" value="Toll/Interleukin receptor TIR domain"/>
    <property type="match status" value="1"/>
</dbReference>
<dbReference type="InterPro" id="IPR035897">
    <property type="entry name" value="Toll_tir_struct_dom_sf"/>
</dbReference>
<dbReference type="Pfam" id="PF13676">
    <property type="entry name" value="TIR_2"/>
    <property type="match status" value="1"/>
</dbReference>
<proteinExistence type="predicted"/>
<name>A0A816BWU7_9BILA</name>
<sequence length="1126" mass="132822">MARLSMKKNHIDYWVEDNVQKRFFEVSQFCTYLQEYLYKYLSSQIEISIQNLQSNNRRYRKQMAYRIRLVNKDEHESDKKQFFYDLMKKFLKKISAKFYNRHDKVLKWFSWNKMTDDKMKFLQKLLNKKVNNIFTVLSLENTRLCMYYLPTEISTTADIDKLMYFIQNGILQEVIQLPLPHERSQQLENDLNNTVSQQMTNDEVLITYKCLFLEKNPKQIVILGYNKKVIEIKKQIFDIIERNIVITYKLNLLNRYQIENFIDANSDQLEKIEIKYSDFGVKLRLRLNEFSAPRHLKNEIESCIEQLWSRSSSITTFNSIQLPITVAENVEQHLLLITERTNFSIKTKLKYIDQSFVLPKASIFNNQISKSIEEQSNLFSFSSDVFKKITLTNGYIELRTGDIASQKVDTIIISTMFNGLKEGVIERLGSIDYQKTFLQNDGTMYTETNGGKLNCKQILFSNWLPKTLINTDDSLRLSIQTFMSKSMEFTIKEQHTLSIAFAVPDSCRNETILAEEMINEAKQHIEMNKLQLNISFVCLPEQQTLYEQFFNVIQKIQEPIIYFEWPTAIIEITILVPKSETDYIAKCQQRINRYISRCTSTIKLIYTNGVFQSWDQHTINSFYKYCKDRCILPKLSETNDEIELIGSTSNILEAEKKLQILAELVKQKQNPISLNQRPNSASTYSARSENMRMGTLYNIIVSYSQNDKRKCQRLINRLSEEGFSIGTTEEQVDLCAQMDKCDCIILCISENYYENDLCRDEAKYAFQTDKKVFLVKIQSCPILGWDNNLFEGKLFFHSYGSNYYFDLEYERLLIQLLQYTKPGFVSMLKQRLNRTQQRDVDEYRELPNVKQQSFNNNQIVEKSEKIKIPEFKNPFKKLPSIPTNTVKITSKQDNHVKNMISKRELSFFEERWLRKLIDISKRKSFLFTPERSSYASSGRHQFEIPANHYKIADSSILSIFSTKPNGTFFSSSCWYSGKPCGDRKIQNQTIRLCTVNMLTDESPTYGHQTGQFQIIYSLSQVFPTIVSTPDFIPRRVEIPFRSDFLGHSERSEKQMEKRRELDNPENMKHIRDKLAEYFINKYKHYTKTQMNVYLKFAQRMKDNAIEFEKFCSTATFKDCKNERVMK</sequence>
<dbReference type="EMBL" id="CAJNOH010004759">
    <property type="protein sequence ID" value="CAF1379483.1"/>
    <property type="molecule type" value="Genomic_DNA"/>
</dbReference>
<keyword evidence="4" id="KW-1185">Reference proteome</keyword>
<dbReference type="GO" id="GO:0007165">
    <property type="term" value="P:signal transduction"/>
    <property type="evidence" value="ECO:0007669"/>
    <property type="project" value="InterPro"/>
</dbReference>
<dbReference type="Proteomes" id="UP000663854">
    <property type="component" value="Unassembled WGS sequence"/>
</dbReference>
<dbReference type="InterPro" id="IPR000157">
    <property type="entry name" value="TIR_dom"/>
</dbReference>
<feature type="domain" description="TIR" evidence="1">
    <location>
        <begin position="699"/>
        <end position="780"/>
    </location>
</feature>
<dbReference type="InterPro" id="IPR043472">
    <property type="entry name" value="Macro_dom-like"/>
</dbReference>
<evidence type="ECO:0000313" key="4">
    <source>
        <dbReference type="Proteomes" id="UP000663870"/>
    </source>
</evidence>